<comment type="similarity">
    <text evidence="2">Belongs to the EamA transporter family.</text>
</comment>
<evidence type="ECO:0000256" key="6">
    <source>
        <dbReference type="ARBA" id="ARBA00023136"/>
    </source>
</evidence>
<feature type="domain" description="EamA" evidence="8">
    <location>
        <begin position="154"/>
        <end position="291"/>
    </location>
</feature>
<evidence type="ECO:0000256" key="3">
    <source>
        <dbReference type="ARBA" id="ARBA00022475"/>
    </source>
</evidence>
<evidence type="ECO:0000259" key="8">
    <source>
        <dbReference type="Pfam" id="PF00892"/>
    </source>
</evidence>
<proteinExistence type="inferred from homology"/>
<feature type="domain" description="EamA" evidence="8">
    <location>
        <begin position="9"/>
        <end position="145"/>
    </location>
</feature>
<keyword evidence="3" id="KW-1003">Cell membrane</keyword>
<protein>
    <submittedName>
        <fullName evidence="9">Drug/metabolite transporter (DMT)-like permease</fullName>
    </submittedName>
</protein>
<keyword evidence="6 7" id="KW-0472">Membrane</keyword>
<dbReference type="Gene3D" id="1.10.3730.20">
    <property type="match status" value="1"/>
</dbReference>
<evidence type="ECO:0000256" key="4">
    <source>
        <dbReference type="ARBA" id="ARBA00022692"/>
    </source>
</evidence>
<gene>
    <name evidence="9" type="ORF">JOC27_002313</name>
</gene>
<dbReference type="Pfam" id="PF00892">
    <property type="entry name" value="EamA"/>
    <property type="match status" value="2"/>
</dbReference>
<evidence type="ECO:0000256" key="7">
    <source>
        <dbReference type="SAM" id="Phobius"/>
    </source>
</evidence>
<evidence type="ECO:0000256" key="5">
    <source>
        <dbReference type="ARBA" id="ARBA00022989"/>
    </source>
</evidence>
<organism evidence="9 10">
    <name type="scientific">Sporolactobacillus spathodeae</name>
    <dbReference type="NCBI Taxonomy" id="1465502"/>
    <lineage>
        <taxon>Bacteria</taxon>
        <taxon>Bacillati</taxon>
        <taxon>Bacillota</taxon>
        <taxon>Bacilli</taxon>
        <taxon>Bacillales</taxon>
        <taxon>Sporolactobacillaceae</taxon>
        <taxon>Sporolactobacillus</taxon>
    </lineage>
</organism>
<keyword evidence="4 7" id="KW-0812">Transmembrane</keyword>
<name>A0ABS2QC03_9BACL</name>
<dbReference type="InterPro" id="IPR000620">
    <property type="entry name" value="EamA_dom"/>
</dbReference>
<accession>A0ABS2QC03</accession>
<feature type="transmembrane region" description="Helical" evidence="7">
    <location>
        <begin position="157"/>
        <end position="173"/>
    </location>
</feature>
<dbReference type="PANTHER" id="PTHR42920:SF5">
    <property type="entry name" value="EAMA DOMAIN-CONTAINING PROTEIN"/>
    <property type="match status" value="1"/>
</dbReference>
<feature type="transmembrane region" description="Helical" evidence="7">
    <location>
        <begin position="216"/>
        <end position="238"/>
    </location>
</feature>
<dbReference type="Proteomes" id="UP000823201">
    <property type="component" value="Unassembled WGS sequence"/>
</dbReference>
<evidence type="ECO:0000256" key="1">
    <source>
        <dbReference type="ARBA" id="ARBA00004651"/>
    </source>
</evidence>
<feature type="transmembrane region" description="Helical" evidence="7">
    <location>
        <begin position="128"/>
        <end position="145"/>
    </location>
</feature>
<keyword evidence="10" id="KW-1185">Reference proteome</keyword>
<keyword evidence="5 7" id="KW-1133">Transmembrane helix</keyword>
<feature type="transmembrane region" description="Helical" evidence="7">
    <location>
        <begin position="7"/>
        <end position="27"/>
    </location>
</feature>
<feature type="transmembrane region" description="Helical" evidence="7">
    <location>
        <begin position="39"/>
        <end position="57"/>
    </location>
</feature>
<feature type="transmembrane region" description="Helical" evidence="7">
    <location>
        <begin position="250"/>
        <end position="269"/>
    </location>
</feature>
<dbReference type="SUPFAM" id="SSF103481">
    <property type="entry name" value="Multidrug resistance efflux transporter EmrE"/>
    <property type="match status" value="2"/>
</dbReference>
<evidence type="ECO:0000313" key="9">
    <source>
        <dbReference type="EMBL" id="MBM7658850.1"/>
    </source>
</evidence>
<feature type="transmembrane region" description="Helical" evidence="7">
    <location>
        <begin position="275"/>
        <end position="294"/>
    </location>
</feature>
<evidence type="ECO:0000313" key="10">
    <source>
        <dbReference type="Proteomes" id="UP000823201"/>
    </source>
</evidence>
<dbReference type="EMBL" id="JAFBEV010000025">
    <property type="protein sequence ID" value="MBM7658850.1"/>
    <property type="molecule type" value="Genomic_DNA"/>
</dbReference>
<comment type="subcellular location">
    <subcellularLocation>
        <location evidence="1">Cell membrane</location>
        <topology evidence="1">Multi-pass membrane protein</topology>
    </subcellularLocation>
</comment>
<feature type="transmembrane region" description="Helical" evidence="7">
    <location>
        <begin position="69"/>
        <end position="97"/>
    </location>
</feature>
<feature type="transmembrane region" description="Helical" evidence="7">
    <location>
        <begin position="185"/>
        <end position="204"/>
    </location>
</feature>
<dbReference type="InterPro" id="IPR051258">
    <property type="entry name" value="Diverse_Substrate_Transporter"/>
</dbReference>
<dbReference type="PANTHER" id="PTHR42920">
    <property type="entry name" value="OS03G0707200 PROTEIN-RELATED"/>
    <property type="match status" value="1"/>
</dbReference>
<dbReference type="RefSeq" id="WP_205007400.1">
    <property type="nucleotide sequence ID" value="NZ_CBCRXA010000024.1"/>
</dbReference>
<dbReference type="InterPro" id="IPR037185">
    <property type="entry name" value="EmrE-like"/>
</dbReference>
<reference evidence="9 10" key="1">
    <citation type="submission" date="2021-01" db="EMBL/GenBank/DDBJ databases">
        <title>Genomic Encyclopedia of Type Strains, Phase IV (KMG-IV): sequencing the most valuable type-strain genomes for metagenomic binning, comparative biology and taxonomic classification.</title>
        <authorList>
            <person name="Goeker M."/>
        </authorList>
    </citation>
    <scope>NUCLEOTIDE SEQUENCE [LARGE SCALE GENOMIC DNA]</scope>
    <source>
        <strain evidence="9 10">DSM 100968</strain>
    </source>
</reference>
<sequence length="312" mass="34348">MNRKRVLFADSALLGITFVWGTTFIVVQNTLAKLPPLSFNAWRFLTAAILLLLWQVFLSKKKKDNVKLFSNQLVVTGFILGIFLFIGYICQTIGLLYTSASNAAFITGLSVVLVPIFSALLLRKRPPIQAIIGIILATCGLFFLTTKGSFSLNRGDLIVFICAVAFALQIVFTEKYTLQFSSLPLTVIQLGTVAILSFIFSGIIDGAKLFDWQTLLMPDVIIVILFMGLVATAAAFLLQTILQKETPATHVGIIYIMEPVFAALTSLAFQHMVLGFSELCGCLLILAGMLLAEWPMNRSRLEAKPAKLKKRS</sequence>
<evidence type="ECO:0000256" key="2">
    <source>
        <dbReference type="ARBA" id="ARBA00007362"/>
    </source>
</evidence>
<feature type="transmembrane region" description="Helical" evidence="7">
    <location>
        <begin position="103"/>
        <end position="121"/>
    </location>
</feature>
<comment type="caution">
    <text evidence="9">The sequence shown here is derived from an EMBL/GenBank/DDBJ whole genome shotgun (WGS) entry which is preliminary data.</text>
</comment>